<keyword evidence="1" id="KW-0732">Signal</keyword>
<evidence type="ECO:0000256" key="1">
    <source>
        <dbReference type="SAM" id="SignalP"/>
    </source>
</evidence>
<proteinExistence type="predicted"/>
<feature type="chain" id="PRO_5040884163" evidence="1">
    <location>
        <begin position="24"/>
        <end position="71"/>
    </location>
</feature>
<comment type="caution">
    <text evidence="2">The sequence shown here is derived from an EMBL/GenBank/DDBJ whole genome shotgun (WGS) entry which is preliminary data.</text>
</comment>
<dbReference type="EMBL" id="BSXT01007342">
    <property type="protein sequence ID" value="GMF63656.1"/>
    <property type="molecule type" value="Genomic_DNA"/>
</dbReference>
<organism evidence="2 3">
    <name type="scientific">Phytophthora fragariaefolia</name>
    <dbReference type="NCBI Taxonomy" id="1490495"/>
    <lineage>
        <taxon>Eukaryota</taxon>
        <taxon>Sar</taxon>
        <taxon>Stramenopiles</taxon>
        <taxon>Oomycota</taxon>
        <taxon>Peronosporomycetes</taxon>
        <taxon>Peronosporales</taxon>
        <taxon>Peronosporaceae</taxon>
        <taxon>Phytophthora</taxon>
    </lineage>
</organism>
<reference evidence="2" key="1">
    <citation type="submission" date="2023-04" db="EMBL/GenBank/DDBJ databases">
        <title>Phytophthora fragariaefolia NBRC 109709.</title>
        <authorList>
            <person name="Ichikawa N."/>
            <person name="Sato H."/>
            <person name="Tonouchi N."/>
        </authorList>
    </citation>
    <scope>NUCLEOTIDE SEQUENCE</scope>
    <source>
        <strain evidence="2">NBRC 109709</strain>
    </source>
</reference>
<gene>
    <name evidence="2" type="ORF">Pfra01_002776400</name>
</gene>
<protein>
    <submittedName>
        <fullName evidence="2">Unnamed protein product</fullName>
    </submittedName>
</protein>
<evidence type="ECO:0000313" key="3">
    <source>
        <dbReference type="Proteomes" id="UP001165121"/>
    </source>
</evidence>
<accession>A0A9W6YHK3</accession>
<keyword evidence="3" id="KW-1185">Reference proteome</keyword>
<feature type="signal peptide" evidence="1">
    <location>
        <begin position="1"/>
        <end position="23"/>
    </location>
</feature>
<dbReference type="Proteomes" id="UP001165121">
    <property type="component" value="Unassembled WGS sequence"/>
</dbReference>
<name>A0A9W6YHK3_9STRA</name>
<evidence type="ECO:0000313" key="2">
    <source>
        <dbReference type="EMBL" id="GMF63656.1"/>
    </source>
</evidence>
<dbReference type="AlphaFoldDB" id="A0A9W6YHK3"/>
<sequence>MYPLRPRLYTISIALFVLKLTTSSDPESDDWGLSYGRLKNGASSLGPLGVPSMTRYDSPVCPLRNGLRQSS</sequence>